<dbReference type="InterPro" id="IPR011075">
    <property type="entry name" value="TetR_C"/>
</dbReference>
<dbReference type="AlphaFoldDB" id="A0A318EE44"/>
<accession>A0A318EE44</accession>
<dbReference type="InterPro" id="IPR001647">
    <property type="entry name" value="HTH_TetR"/>
</dbReference>
<organism evidence="6 7">
    <name type="scientific">Sinimarinibacterium flocculans</name>
    <dbReference type="NCBI Taxonomy" id="985250"/>
    <lineage>
        <taxon>Bacteria</taxon>
        <taxon>Pseudomonadati</taxon>
        <taxon>Pseudomonadota</taxon>
        <taxon>Gammaproteobacteria</taxon>
        <taxon>Nevskiales</taxon>
        <taxon>Nevskiaceae</taxon>
        <taxon>Sinimarinibacterium</taxon>
    </lineage>
</organism>
<dbReference type="SUPFAM" id="SSF46689">
    <property type="entry name" value="Homeodomain-like"/>
    <property type="match status" value="1"/>
</dbReference>
<feature type="DNA-binding region" description="H-T-H motif" evidence="4">
    <location>
        <begin position="42"/>
        <end position="61"/>
    </location>
</feature>
<reference evidence="6 7" key="1">
    <citation type="submission" date="2018-04" db="EMBL/GenBank/DDBJ databases">
        <title>Genomic Encyclopedia of Type Strains, Phase IV (KMG-IV): sequencing the most valuable type-strain genomes for metagenomic binning, comparative biology and taxonomic classification.</title>
        <authorList>
            <person name="Goeker M."/>
        </authorList>
    </citation>
    <scope>NUCLEOTIDE SEQUENCE [LARGE SCALE GENOMIC DNA]</scope>
    <source>
        <strain evidence="6 7">DSM 104150</strain>
    </source>
</reference>
<evidence type="ECO:0000256" key="4">
    <source>
        <dbReference type="PROSITE-ProRule" id="PRU00335"/>
    </source>
</evidence>
<proteinExistence type="predicted"/>
<dbReference type="InterPro" id="IPR036271">
    <property type="entry name" value="Tet_transcr_reg_TetR-rel_C_sf"/>
</dbReference>
<gene>
    <name evidence="6" type="ORF">C8D93_104157</name>
</gene>
<keyword evidence="1" id="KW-0805">Transcription regulation</keyword>
<feature type="domain" description="HTH tetR-type" evidence="5">
    <location>
        <begin position="19"/>
        <end position="79"/>
    </location>
</feature>
<evidence type="ECO:0000313" key="6">
    <source>
        <dbReference type="EMBL" id="PXV68459.1"/>
    </source>
</evidence>
<dbReference type="RefSeq" id="WP_110264954.1">
    <property type="nucleotide sequence ID" value="NZ_CAKZQT010000022.1"/>
</dbReference>
<comment type="caution">
    <text evidence="6">The sequence shown here is derived from an EMBL/GenBank/DDBJ whole genome shotgun (WGS) entry which is preliminary data.</text>
</comment>
<protein>
    <submittedName>
        <fullName evidence="6">TetR family transcriptional regulator</fullName>
    </submittedName>
</protein>
<dbReference type="EMBL" id="QICN01000004">
    <property type="protein sequence ID" value="PXV68459.1"/>
    <property type="molecule type" value="Genomic_DNA"/>
</dbReference>
<keyword evidence="7" id="KW-1185">Reference proteome</keyword>
<keyword evidence="3" id="KW-0804">Transcription</keyword>
<dbReference type="OrthoDB" id="9809772at2"/>
<evidence type="ECO:0000256" key="2">
    <source>
        <dbReference type="ARBA" id="ARBA00023125"/>
    </source>
</evidence>
<evidence type="ECO:0000259" key="5">
    <source>
        <dbReference type="PROSITE" id="PS50977"/>
    </source>
</evidence>
<dbReference type="Pfam" id="PF00440">
    <property type="entry name" value="TetR_N"/>
    <property type="match status" value="1"/>
</dbReference>
<dbReference type="PRINTS" id="PR00455">
    <property type="entry name" value="HTHTETR"/>
</dbReference>
<dbReference type="Proteomes" id="UP000248330">
    <property type="component" value="Unassembled WGS sequence"/>
</dbReference>
<dbReference type="InterPro" id="IPR009057">
    <property type="entry name" value="Homeodomain-like_sf"/>
</dbReference>
<evidence type="ECO:0000256" key="1">
    <source>
        <dbReference type="ARBA" id="ARBA00023015"/>
    </source>
</evidence>
<name>A0A318EE44_9GAMM</name>
<dbReference type="Gene3D" id="1.10.357.10">
    <property type="entry name" value="Tetracycline Repressor, domain 2"/>
    <property type="match status" value="1"/>
</dbReference>
<evidence type="ECO:0000313" key="7">
    <source>
        <dbReference type="Proteomes" id="UP000248330"/>
    </source>
</evidence>
<keyword evidence="2 4" id="KW-0238">DNA-binding</keyword>
<dbReference type="SUPFAM" id="SSF48498">
    <property type="entry name" value="Tetracyclin repressor-like, C-terminal domain"/>
    <property type="match status" value="1"/>
</dbReference>
<dbReference type="Pfam" id="PF16925">
    <property type="entry name" value="TetR_C_13"/>
    <property type="match status" value="1"/>
</dbReference>
<dbReference type="GO" id="GO:0003677">
    <property type="term" value="F:DNA binding"/>
    <property type="evidence" value="ECO:0007669"/>
    <property type="project" value="UniProtKB-UniRule"/>
</dbReference>
<evidence type="ECO:0000256" key="3">
    <source>
        <dbReference type="ARBA" id="ARBA00023163"/>
    </source>
</evidence>
<dbReference type="PANTHER" id="PTHR47506">
    <property type="entry name" value="TRANSCRIPTIONAL REGULATORY PROTEIN"/>
    <property type="match status" value="1"/>
</dbReference>
<dbReference type="PANTHER" id="PTHR47506:SF1">
    <property type="entry name" value="HTH-TYPE TRANSCRIPTIONAL REGULATOR YJDC"/>
    <property type="match status" value="1"/>
</dbReference>
<sequence>MLQTAPPAEDARARRAGRRDTREAILECAEELLQRRGYGGFAYQHIAVQLGIRNAAIHYHFPSKEDLGVTLVQRYRERFHAWVAALSPDLDAWARLQAYFGTYRAYLGEPRKADDCLLCPGGALASEFCALPEPMRLETRLLMRDVQEWLRGTLEQGRREDVLQFNGDALDKAVEICAALQGGIQIARMSGASRFRQLLDQLALELNPMRAAAAAGSLP</sequence>
<dbReference type="PROSITE" id="PS50977">
    <property type="entry name" value="HTH_TETR_2"/>
    <property type="match status" value="1"/>
</dbReference>